<evidence type="ECO:0000313" key="6">
    <source>
        <dbReference type="EMBL" id="KAJ3259865.1"/>
    </source>
</evidence>
<dbReference type="InterPro" id="IPR000039">
    <property type="entry name" value="Ribosomal_eL18"/>
</dbReference>
<comment type="caution">
    <text evidence="6">The sequence shown here is derived from an EMBL/GenBank/DDBJ whole genome shotgun (WGS) entry which is preliminary data.</text>
</comment>
<dbReference type="Pfam" id="PF17135">
    <property type="entry name" value="Ribosomal_L18"/>
    <property type="match status" value="1"/>
</dbReference>
<dbReference type="GO" id="GO:0006412">
    <property type="term" value="P:translation"/>
    <property type="evidence" value="ECO:0007669"/>
    <property type="project" value="InterPro"/>
</dbReference>
<feature type="domain" description="Large ribosomal subunit protein uL15/eL18" evidence="5">
    <location>
        <begin position="2"/>
        <end position="162"/>
    </location>
</feature>
<dbReference type="EMBL" id="JADGKB010000015">
    <property type="protein sequence ID" value="KAJ3259865.1"/>
    <property type="molecule type" value="Genomic_DNA"/>
</dbReference>
<dbReference type="InterPro" id="IPR036227">
    <property type="entry name" value="Ribosomal_uL15/eL18_sf"/>
</dbReference>
<evidence type="ECO:0000256" key="2">
    <source>
        <dbReference type="ARBA" id="ARBA00022980"/>
    </source>
</evidence>
<dbReference type="InterPro" id="IPR021132">
    <property type="entry name" value="Ribosomal_eL18/eL18-A/B/_CS"/>
</dbReference>
<proteinExistence type="inferred from homology"/>
<evidence type="ECO:0000256" key="4">
    <source>
        <dbReference type="SAM" id="MobiDB-lite"/>
    </source>
</evidence>
<sequence length="162" mass="18105">MGVDLATKHHVKIRNRSEPKSQDVYLRLLVKLYRFLARRTNSKFNATVLKRLFMSKVNRPPLSIARLVKYLEGKEDKIAVLVGTVTDDDRLLEVPKMTVAALRVTKTARARILKAGGEILTFDQLALRSPLGKGTVLLRGPKNNREAVKHFGTPGKPGSHAK</sequence>
<dbReference type="PANTHER" id="PTHR10934">
    <property type="entry name" value="60S RIBOSOMAL PROTEIN L18"/>
    <property type="match status" value="1"/>
</dbReference>
<evidence type="ECO:0000256" key="3">
    <source>
        <dbReference type="ARBA" id="ARBA00023274"/>
    </source>
</evidence>
<evidence type="ECO:0000259" key="5">
    <source>
        <dbReference type="Pfam" id="PF17135"/>
    </source>
</evidence>
<dbReference type="SUPFAM" id="SSF52080">
    <property type="entry name" value="Ribosomal proteins L15p and L18e"/>
    <property type="match status" value="1"/>
</dbReference>
<dbReference type="Proteomes" id="UP001210925">
    <property type="component" value="Unassembled WGS sequence"/>
</dbReference>
<keyword evidence="2 6" id="KW-0689">Ribosomal protein</keyword>
<name>A0AAD5UJM8_9FUNG</name>
<keyword evidence="3" id="KW-0687">Ribonucleoprotein</keyword>
<keyword evidence="7" id="KW-1185">Reference proteome</keyword>
<accession>A0AAD5UJM8</accession>
<dbReference type="GO" id="GO:0003735">
    <property type="term" value="F:structural constituent of ribosome"/>
    <property type="evidence" value="ECO:0007669"/>
    <property type="project" value="InterPro"/>
</dbReference>
<evidence type="ECO:0000256" key="1">
    <source>
        <dbReference type="ARBA" id="ARBA00006815"/>
    </source>
</evidence>
<dbReference type="AlphaFoldDB" id="A0AAD5UJM8"/>
<gene>
    <name evidence="6" type="primary">RPL18</name>
    <name evidence="6" type="ORF">HK103_001756</name>
</gene>
<dbReference type="InterPro" id="IPR021131">
    <property type="entry name" value="Ribosomal_uL15/eL18"/>
</dbReference>
<dbReference type="GO" id="GO:0022625">
    <property type="term" value="C:cytosolic large ribosomal subunit"/>
    <property type="evidence" value="ECO:0007669"/>
    <property type="project" value="TreeGrafter"/>
</dbReference>
<protein>
    <submittedName>
        <fullName evidence="6">60S ribosomal protein L18</fullName>
    </submittedName>
</protein>
<dbReference type="PANTHER" id="PTHR10934:SF2">
    <property type="entry name" value="LARGE RIBOSOMAL SUBUNIT PROTEIN EL18"/>
    <property type="match status" value="1"/>
</dbReference>
<evidence type="ECO:0000313" key="7">
    <source>
        <dbReference type="Proteomes" id="UP001210925"/>
    </source>
</evidence>
<feature type="region of interest" description="Disordered" evidence="4">
    <location>
        <begin position="142"/>
        <end position="162"/>
    </location>
</feature>
<dbReference type="Gene3D" id="3.100.10.10">
    <property type="match status" value="1"/>
</dbReference>
<reference evidence="6" key="1">
    <citation type="submission" date="2020-05" db="EMBL/GenBank/DDBJ databases">
        <title>Phylogenomic resolution of chytrid fungi.</title>
        <authorList>
            <person name="Stajich J.E."/>
            <person name="Amses K."/>
            <person name="Simmons R."/>
            <person name="Seto K."/>
            <person name="Myers J."/>
            <person name="Bonds A."/>
            <person name="Quandt C.A."/>
            <person name="Barry K."/>
            <person name="Liu P."/>
            <person name="Grigoriev I."/>
            <person name="Longcore J.E."/>
            <person name="James T.Y."/>
        </authorList>
    </citation>
    <scope>NUCLEOTIDE SEQUENCE</scope>
    <source>
        <strain evidence="6">PLAUS21</strain>
    </source>
</reference>
<organism evidence="6 7">
    <name type="scientific">Boothiomyces macroporosus</name>
    <dbReference type="NCBI Taxonomy" id="261099"/>
    <lineage>
        <taxon>Eukaryota</taxon>
        <taxon>Fungi</taxon>
        <taxon>Fungi incertae sedis</taxon>
        <taxon>Chytridiomycota</taxon>
        <taxon>Chytridiomycota incertae sedis</taxon>
        <taxon>Chytridiomycetes</taxon>
        <taxon>Rhizophydiales</taxon>
        <taxon>Terramycetaceae</taxon>
        <taxon>Boothiomyces</taxon>
    </lineage>
</organism>
<dbReference type="FunFam" id="3.100.10.10:FF:000001">
    <property type="entry name" value="60S ribosomal protein L18"/>
    <property type="match status" value="1"/>
</dbReference>
<dbReference type="GO" id="GO:0003723">
    <property type="term" value="F:RNA binding"/>
    <property type="evidence" value="ECO:0007669"/>
    <property type="project" value="TreeGrafter"/>
</dbReference>
<dbReference type="PROSITE" id="PS01106">
    <property type="entry name" value="RIBOSOMAL_L18E"/>
    <property type="match status" value="1"/>
</dbReference>
<comment type="similarity">
    <text evidence="1">Belongs to the eukaryotic ribosomal protein eL18 family.</text>
</comment>